<comment type="similarity">
    <text evidence="6">Belongs to the LptE lipoprotein family.</text>
</comment>
<keyword evidence="9" id="KW-1185">Reference proteome</keyword>
<keyword evidence="1 6" id="KW-0732">Signal</keyword>
<accession>A0A1I4Z1L4</accession>
<evidence type="ECO:0000256" key="6">
    <source>
        <dbReference type="HAMAP-Rule" id="MF_01186"/>
    </source>
</evidence>
<evidence type="ECO:0000256" key="3">
    <source>
        <dbReference type="ARBA" id="ARBA00023139"/>
    </source>
</evidence>
<comment type="function">
    <text evidence="6">Together with LptD, is involved in the assembly of lipopolysaccharide (LPS) at the surface of the outer membrane. Required for the proper assembly of LptD. Binds LPS and may serve as the LPS recognition site at the outer membrane.</text>
</comment>
<feature type="chain" id="PRO_5017356181" description="LPS-assembly lipoprotein LptE" evidence="7">
    <location>
        <begin position="29"/>
        <end position="165"/>
    </location>
</feature>
<dbReference type="PROSITE" id="PS51257">
    <property type="entry name" value="PROKAR_LIPOPROTEIN"/>
    <property type="match status" value="1"/>
</dbReference>
<dbReference type="PANTHER" id="PTHR38098">
    <property type="entry name" value="LPS-ASSEMBLY LIPOPROTEIN LPTE"/>
    <property type="match status" value="1"/>
</dbReference>
<keyword evidence="4 6" id="KW-0998">Cell outer membrane</keyword>
<evidence type="ECO:0000256" key="4">
    <source>
        <dbReference type="ARBA" id="ARBA00023237"/>
    </source>
</evidence>
<comment type="subcellular location">
    <subcellularLocation>
        <location evidence="6">Cell outer membrane</location>
        <topology evidence="6">Lipid-anchor</topology>
    </subcellularLocation>
</comment>
<protein>
    <recommendedName>
        <fullName evidence="6">LPS-assembly lipoprotein LptE</fullName>
    </recommendedName>
</protein>
<comment type="subunit">
    <text evidence="6">Component of the lipopolysaccharide transport and assembly complex. Interacts with LptD.</text>
</comment>
<dbReference type="RefSeq" id="WP_091193739.1">
    <property type="nucleotide sequence ID" value="NZ_FOVE01000009.1"/>
</dbReference>
<dbReference type="GO" id="GO:1990351">
    <property type="term" value="C:transporter complex"/>
    <property type="evidence" value="ECO:0007669"/>
    <property type="project" value="TreeGrafter"/>
</dbReference>
<dbReference type="PANTHER" id="PTHR38098:SF1">
    <property type="entry name" value="LPS-ASSEMBLY LIPOPROTEIN LPTE"/>
    <property type="match status" value="1"/>
</dbReference>
<sequence>MRILATLCLTLLLSACGFHLRGTDPASALPFTTVRIDGEGLAARNLRDYLGTYKSVKLVKSGNAETVIRVLGEQYSKDVFSVNTSGRVSEYRLTYRLQFATDHKSKNVLERGEVELYRNLSWNDNAILSKEAEEATLVRDMQRDVVQLVLRRAGAVVKKAQSNAP</sequence>
<evidence type="ECO:0000256" key="7">
    <source>
        <dbReference type="SAM" id="SignalP"/>
    </source>
</evidence>
<dbReference type="Proteomes" id="UP000242869">
    <property type="component" value="Unassembled WGS sequence"/>
</dbReference>
<dbReference type="GO" id="GO:0015920">
    <property type="term" value="P:lipopolysaccharide transport"/>
    <property type="evidence" value="ECO:0007669"/>
    <property type="project" value="TreeGrafter"/>
</dbReference>
<dbReference type="HAMAP" id="MF_01186">
    <property type="entry name" value="LPS_assembly_LptE"/>
    <property type="match status" value="1"/>
</dbReference>
<evidence type="ECO:0000256" key="1">
    <source>
        <dbReference type="ARBA" id="ARBA00022729"/>
    </source>
</evidence>
<dbReference type="STRING" id="83765.SAMN05660284_01492"/>
<evidence type="ECO:0000313" key="9">
    <source>
        <dbReference type="Proteomes" id="UP000242869"/>
    </source>
</evidence>
<dbReference type="Gene3D" id="3.30.160.150">
    <property type="entry name" value="Lipoprotein like domain"/>
    <property type="match status" value="1"/>
</dbReference>
<name>A0A1I4Z1L4_9NEIS</name>
<gene>
    <name evidence="6" type="primary">lptE</name>
    <name evidence="8" type="ORF">SAMN05660284_01492</name>
</gene>
<dbReference type="EMBL" id="FOVE01000009">
    <property type="protein sequence ID" value="SFN44154.1"/>
    <property type="molecule type" value="Genomic_DNA"/>
</dbReference>
<dbReference type="InterPro" id="IPR007485">
    <property type="entry name" value="LPS_assembly_LptE"/>
</dbReference>
<evidence type="ECO:0000313" key="8">
    <source>
        <dbReference type="EMBL" id="SFN44154.1"/>
    </source>
</evidence>
<dbReference type="GO" id="GO:0009279">
    <property type="term" value="C:cell outer membrane"/>
    <property type="evidence" value="ECO:0007669"/>
    <property type="project" value="UniProtKB-SubCell"/>
</dbReference>
<proteinExistence type="inferred from homology"/>
<evidence type="ECO:0000256" key="5">
    <source>
        <dbReference type="ARBA" id="ARBA00023288"/>
    </source>
</evidence>
<feature type="signal peptide" evidence="7">
    <location>
        <begin position="1"/>
        <end position="28"/>
    </location>
</feature>
<keyword evidence="2 6" id="KW-0472">Membrane</keyword>
<keyword evidence="5 6" id="KW-0449">Lipoprotein</keyword>
<dbReference type="Pfam" id="PF04390">
    <property type="entry name" value="LptE"/>
    <property type="match status" value="1"/>
</dbReference>
<dbReference type="AlphaFoldDB" id="A0A1I4Z1L4"/>
<dbReference type="GO" id="GO:0043165">
    <property type="term" value="P:Gram-negative-bacterium-type cell outer membrane assembly"/>
    <property type="evidence" value="ECO:0007669"/>
    <property type="project" value="UniProtKB-UniRule"/>
</dbReference>
<keyword evidence="3 6" id="KW-0564">Palmitate</keyword>
<evidence type="ECO:0000256" key="2">
    <source>
        <dbReference type="ARBA" id="ARBA00023136"/>
    </source>
</evidence>
<dbReference type="OrthoDB" id="5298094at2"/>
<dbReference type="GO" id="GO:0001530">
    <property type="term" value="F:lipopolysaccharide binding"/>
    <property type="evidence" value="ECO:0007669"/>
    <property type="project" value="TreeGrafter"/>
</dbReference>
<organism evidence="8 9">
    <name type="scientific">Formivibrio citricus</name>
    <dbReference type="NCBI Taxonomy" id="83765"/>
    <lineage>
        <taxon>Bacteria</taxon>
        <taxon>Pseudomonadati</taxon>
        <taxon>Pseudomonadota</taxon>
        <taxon>Betaproteobacteria</taxon>
        <taxon>Neisseriales</taxon>
        <taxon>Chitinibacteraceae</taxon>
        <taxon>Formivibrio</taxon>
    </lineage>
</organism>
<reference evidence="9" key="1">
    <citation type="submission" date="2016-10" db="EMBL/GenBank/DDBJ databases">
        <authorList>
            <person name="Varghese N."/>
            <person name="Submissions S."/>
        </authorList>
    </citation>
    <scope>NUCLEOTIDE SEQUENCE [LARGE SCALE GENOMIC DNA]</scope>
    <source>
        <strain evidence="9">DSM 6150</strain>
    </source>
</reference>